<evidence type="ECO:0000256" key="1">
    <source>
        <dbReference type="ARBA" id="ARBA00009320"/>
    </source>
</evidence>
<accession>A0A382KQ89</accession>
<dbReference type="InterPro" id="IPR036038">
    <property type="entry name" value="Aminotransferase-like"/>
</dbReference>
<dbReference type="InterPro" id="IPR043132">
    <property type="entry name" value="BCAT-like_C"/>
</dbReference>
<dbReference type="PANTHER" id="PTHR42743">
    <property type="entry name" value="AMINO-ACID AMINOTRANSFERASE"/>
    <property type="match status" value="1"/>
</dbReference>
<dbReference type="Pfam" id="PF01063">
    <property type="entry name" value="Aminotran_4"/>
    <property type="match status" value="1"/>
</dbReference>
<protein>
    <recommendedName>
        <fullName evidence="3">Branched-chain-amino-acid transaminase</fullName>
    </recommendedName>
</protein>
<dbReference type="AlphaFoldDB" id="A0A382KQ89"/>
<evidence type="ECO:0008006" key="3">
    <source>
        <dbReference type="Google" id="ProtNLM"/>
    </source>
</evidence>
<dbReference type="InterPro" id="IPR001544">
    <property type="entry name" value="Aminotrans_IV"/>
</dbReference>
<name>A0A382KQ89_9ZZZZ</name>
<gene>
    <name evidence="2" type="ORF">METZ01_LOCUS279290</name>
</gene>
<dbReference type="InterPro" id="IPR043131">
    <property type="entry name" value="BCAT-like_N"/>
</dbReference>
<dbReference type="PANTHER" id="PTHR42743:SF11">
    <property type="entry name" value="AMINODEOXYCHORISMATE LYASE"/>
    <property type="match status" value="1"/>
</dbReference>
<proteinExistence type="inferred from homology"/>
<sequence length="325" mass="35944">MLEKEGVEMPNAKLWAYLNGKMVRESEAMIPLTDRGVQWGDAVYDSIRTYGGKPFQMPYRIDRFFRSLLYARVDPGITKETLRNATDKVIAANLKLIDANDDITINYYVSRGSMEATNGLMPAGTVAIFCRIIPFSSFAKFYICGAPAITPSTRRTPPECLSPKAKISNKMNHLQAEMEAKAHNPEAFAVMLDLEGNITEGTGANFLFVSEGRVKVPDTRLVLSGADMAAIRELAEEKQIGCDEGIFTPYDVYNAEEAFLTTNSFGILPIVSMNGMPIGSGKVGPVTHRLMDSWCELVGMDFISQALSHLPPAERENLEAERLRV</sequence>
<dbReference type="InterPro" id="IPR050571">
    <property type="entry name" value="Class-IV_PLP-Dep_Aminotrnsfr"/>
</dbReference>
<dbReference type="EMBL" id="UINC01082035">
    <property type="protein sequence ID" value="SVC26436.1"/>
    <property type="molecule type" value="Genomic_DNA"/>
</dbReference>
<dbReference type="GO" id="GO:0046394">
    <property type="term" value="P:carboxylic acid biosynthetic process"/>
    <property type="evidence" value="ECO:0007669"/>
    <property type="project" value="UniProtKB-ARBA"/>
</dbReference>
<dbReference type="Gene3D" id="3.30.470.10">
    <property type="match status" value="1"/>
</dbReference>
<dbReference type="GO" id="GO:0003824">
    <property type="term" value="F:catalytic activity"/>
    <property type="evidence" value="ECO:0007669"/>
    <property type="project" value="InterPro"/>
</dbReference>
<organism evidence="2">
    <name type="scientific">marine metagenome</name>
    <dbReference type="NCBI Taxonomy" id="408172"/>
    <lineage>
        <taxon>unclassified sequences</taxon>
        <taxon>metagenomes</taxon>
        <taxon>ecological metagenomes</taxon>
    </lineage>
</organism>
<evidence type="ECO:0000313" key="2">
    <source>
        <dbReference type="EMBL" id="SVC26436.1"/>
    </source>
</evidence>
<dbReference type="SUPFAM" id="SSF56752">
    <property type="entry name" value="D-aminoacid aminotransferase-like PLP-dependent enzymes"/>
    <property type="match status" value="1"/>
</dbReference>
<reference evidence="2" key="1">
    <citation type="submission" date="2018-05" db="EMBL/GenBank/DDBJ databases">
        <authorList>
            <person name="Lanie J.A."/>
            <person name="Ng W.-L."/>
            <person name="Kazmierczak K.M."/>
            <person name="Andrzejewski T.M."/>
            <person name="Davidsen T.M."/>
            <person name="Wayne K.J."/>
            <person name="Tettelin H."/>
            <person name="Glass J.I."/>
            <person name="Rusch D."/>
            <person name="Podicherti R."/>
            <person name="Tsui H.-C.T."/>
            <person name="Winkler M.E."/>
        </authorList>
    </citation>
    <scope>NUCLEOTIDE SEQUENCE</scope>
</reference>
<dbReference type="Gene3D" id="3.20.10.10">
    <property type="entry name" value="D-amino Acid Aminotransferase, subunit A, domain 2"/>
    <property type="match status" value="1"/>
</dbReference>
<comment type="similarity">
    <text evidence="1">Belongs to the class-IV pyridoxal-phosphate-dependent aminotransferase family.</text>
</comment>